<accession>A0A8H4AJT9</accession>
<comment type="similarity">
    <text evidence="1">Belongs to the shugoshin family.</text>
</comment>
<gene>
    <name evidence="6" type="ORF">F8M41_019611</name>
</gene>
<name>A0A8H4AJT9_GIGMA</name>
<dbReference type="OrthoDB" id="5394106at2759"/>
<sequence>METLDSFKRKHIKQNRAIIKSNTLYALQLRKAEVEISRLSVENIELRATIAKLTDQINKLKIEKNVKNETIKDSVTTTSGQINDLILQLRGAADSLNALMESDSSKNSIRPNLSFSSDDSMLDQYINNDTTEESYQYTTNNTPEIDIALEKLPDKRKPPNMLSIYRMQPKVFQTIYEESFSSPSKQDIISSDSYEDLQYENESLSTFDNQQTKSRIPIVVINQTLTASPPINKSTNKQSIDLPTYKKVNITSKSEEQASACKSGSKINPKDTGIDVQIDEEQGGIRPRRSHQNINYAEPSLRSKLRQGDPFTHSFEDTGQQKTSKQKRHKKTTNIIRDTHGQRKALSNITNVSL</sequence>
<keyword evidence="3" id="KW-0175">Coiled coil</keyword>
<evidence type="ECO:0000313" key="6">
    <source>
        <dbReference type="EMBL" id="KAF0504225.1"/>
    </source>
</evidence>
<reference evidence="6 7" key="1">
    <citation type="journal article" date="2019" name="Environ. Microbiol.">
        <title>At the nexus of three kingdoms: the genome of the mycorrhizal fungus Gigaspora margarita provides insights into plant, endobacterial and fungal interactions.</title>
        <authorList>
            <person name="Venice F."/>
            <person name="Ghignone S."/>
            <person name="Salvioli di Fossalunga A."/>
            <person name="Amselem J."/>
            <person name="Novero M."/>
            <person name="Xianan X."/>
            <person name="Sedzielewska Toro K."/>
            <person name="Morin E."/>
            <person name="Lipzen A."/>
            <person name="Grigoriev I.V."/>
            <person name="Henrissat B."/>
            <person name="Martin F.M."/>
            <person name="Bonfante P."/>
        </authorList>
    </citation>
    <scope>NUCLEOTIDE SEQUENCE [LARGE SCALE GENOMIC DNA]</scope>
    <source>
        <strain evidence="6 7">BEG34</strain>
    </source>
</reference>
<comment type="caution">
    <text evidence="6">The sequence shown here is derived from an EMBL/GenBank/DDBJ whole genome shotgun (WGS) entry which is preliminary data.</text>
</comment>
<keyword evidence="2" id="KW-0159">Chromosome partition</keyword>
<dbReference type="GO" id="GO:0000775">
    <property type="term" value="C:chromosome, centromeric region"/>
    <property type="evidence" value="ECO:0007669"/>
    <property type="project" value="InterPro"/>
</dbReference>
<protein>
    <recommendedName>
        <fullName evidence="5">Shugoshin C-terminal domain-containing protein</fullName>
    </recommendedName>
</protein>
<dbReference type="GO" id="GO:0005634">
    <property type="term" value="C:nucleus"/>
    <property type="evidence" value="ECO:0007669"/>
    <property type="project" value="InterPro"/>
</dbReference>
<dbReference type="Proteomes" id="UP000439903">
    <property type="component" value="Unassembled WGS sequence"/>
</dbReference>
<feature type="coiled-coil region" evidence="3">
    <location>
        <begin position="29"/>
        <end position="70"/>
    </location>
</feature>
<evidence type="ECO:0000256" key="1">
    <source>
        <dbReference type="ARBA" id="ARBA00010845"/>
    </source>
</evidence>
<dbReference type="EMBL" id="WTPW01000511">
    <property type="protein sequence ID" value="KAF0504225.1"/>
    <property type="molecule type" value="Genomic_DNA"/>
</dbReference>
<feature type="region of interest" description="Disordered" evidence="4">
    <location>
        <begin position="253"/>
        <end position="332"/>
    </location>
</feature>
<dbReference type="Pfam" id="PF07557">
    <property type="entry name" value="Shugoshin_C"/>
    <property type="match status" value="1"/>
</dbReference>
<proteinExistence type="inferred from homology"/>
<evidence type="ECO:0000256" key="4">
    <source>
        <dbReference type="SAM" id="MobiDB-lite"/>
    </source>
</evidence>
<organism evidence="6 7">
    <name type="scientific">Gigaspora margarita</name>
    <dbReference type="NCBI Taxonomy" id="4874"/>
    <lineage>
        <taxon>Eukaryota</taxon>
        <taxon>Fungi</taxon>
        <taxon>Fungi incertae sedis</taxon>
        <taxon>Mucoromycota</taxon>
        <taxon>Glomeromycotina</taxon>
        <taxon>Glomeromycetes</taxon>
        <taxon>Diversisporales</taxon>
        <taxon>Gigasporaceae</taxon>
        <taxon>Gigaspora</taxon>
    </lineage>
</organism>
<evidence type="ECO:0000259" key="5">
    <source>
        <dbReference type="Pfam" id="PF07557"/>
    </source>
</evidence>
<feature type="domain" description="Shugoshin C-terminal" evidence="5">
    <location>
        <begin position="286"/>
        <end position="306"/>
    </location>
</feature>
<evidence type="ECO:0000256" key="3">
    <source>
        <dbReference type="SAM" id="Coils"/>
    </source>
</evidence>
<dbReference type="InterPro" id="IPR011515">
    <property type="entry name" value="Shugoshin_C"/>
</dbReference>
<evidence type="ECO:0000256" key="2">
    <source>
        <dbReference type="ARBA" id="ARBA00022829"/>
    </source>
</evidence>
<evidence type="ECO:0000313" key="7">
    <source>
        <dbReference type="Proteomes" id="UP000439903"/>
    </source>
</evidence>
<keyword evidence="7" id="KW-1185">Reference proteome</keyword>
<dbReference type="GO" id="GO:0045132">
    <property type="term" value="P:meiotic chromosome segregation"/>
    <property type="evidence" value="ECO:0007669"/>
    <property type="project" value="InterPro"/>
</dbReference>
<dbReference type="AlphaFoldDB" id="A0A8H4AJT9"/>